<organism evidence="2 3">
    <name type="scientific">Methanothrix harundinacea (strain 6Ac)</name>
    <name type="common">Methanosaeta harundinacea</name>
    <dbReference type="NCBI Taxonomy" id="1110509"/>
    <lineage>
        <taxon>Archaea</taxon>
        <taxon>Methanobacteriati</taxon>
        <taxon>Methanobacteriota</taxon>
        <taxon>Stenosarchaea group</taxon>
        <taxon>Methanomicrobia</taxon>
        <taxon>Methanotrichales</taxon>
        <taxon>Methanotrichaceae</taxon>
        <taxon>Methanothrix</taxon>
    </lineage>
</organism>
<name>G7WK54_METH6</name>
<keyword evidence="1" id="KW-0472">Membrane</keyword>
<dbReference type="AlphaFoldDB" id="G7WK54"/>
<keyword evidence="3" id="KW-1185">Reference proteome</keyword>
<dbReference type="STRING" id="1110509.Mhar_0669"/>
<keyword evidence="1" id="KW-1133">Transmembrane helix</keyword>
<evidence type="ECO:0000313" key="2">
    <source>
        <dbReference type="EMBL" id="AET64047.1"/>
    </source>
</evidence>
<dbReference type="KEGG" id="mhi:Mhar_0669"/>
<evidence type="ECO:0000256" key="1">
    <source>
        <dbReference type="SAM" id="Phobius"/>
    </source>
</evidence>
<feature type="transmembrane region" description="Helical" evidence="1">
    <location>
        <begin position="115"/>
        <end position="138"/>
    </location>
</feature>
<dbReference type="HOGENOM" id="CLU_137993_0_0_2"/>
<sequence>MKREVRPEEGPEEGAFRGFIEIAGRKIEMKRARGGLVATAGFLLSPVSWWNDLFVNIPIAYAFGALAGLVSEELFLPAMVLGYWITNVLGLFLMHRGLEDLLSKDGRSGRRRRRILTDLSVSAAYTIVVVLLVEAGVLRLPGEYFP</sequence>
<dbReference type="RefSeq" id="WP_014586232.1">
    <property type="nucleotide sequence ID" value="NC_017527.1"/>
</dbReference>
<evidence type="ECO:0000313" key="3">
    <source>
        <dbReference type="Proteomes" id="UP000005877"/>
    </source>
</evidence>
<dbReference type="GeneID" id="12509838"/>
<proteinExistence type="predicted"/>
<dbReference type="EMBL" id="CP003117">
    <property type="protein sequence ID" value="AET64047.1"/>
    <property type="molecule type" value="Genomic_DNA"/>
</dbReference>
<gene>
    <name evidence="2" type="ordered locus">Mhar_0669</name>
</gene>
<accession>G7WK54</accession>
<protein>
    <submittedName>
        <fullName evidence="2">Uncharacterized protein</fullName>
    </submittedName>
</protein>
<keyword evidence="1" id="KW-0812">Transmembrane</keyword>
<dbReference type="Pfam" id="PF25937">
    <property type="entry name" value="DUF7980"/>
    <property type="match status" value="1"/>
</dbReference>
<feature type="transmembrane region" description="Helical" evidence="1">
    <location>
        <begin position="35"/>
        <end position="54"/>
    </location>
</feature>
<dbReference type="InterPro" id="IPR058286">
    <property type="entry name" value="DUF7980"/>
</dbReference>
<feature type="transmembrane region" description="Helical" evidence="1">
    <location>
        <begin position="74"/>
        <end position="94"/>
    </location>
</feature>
<dbReference type="PATRIC" id="fig|1110509.7.peg.745"/>
<reference evidence="2 3" key="1">
    <citation type="journal article" date="2012" name="PLoS ONE">
        <title>The genome characteristics and predicted function of methyl-group oxidation pathway in the obligate aceticlastic methanogens, Methanosaeta spp.</title>
        <authorList>
            <person name="Zhu J."/>
            <person name="Zheng H."/>
            <person name="Ai G."/>
            <person name="Zhang G."/>
            <person name="Liu D."/>
            <person name="Liu X."/>
            <person name="Dong X."/>
        </authorList>
    </citation>
    <scope>NUCLEOTIDE SEQUENCE [LARGE SCALE GENOMIC DNA]</scope>
    <source>
        <strain evidence="2 3">6Ac</strain>
    </source>
</reference>
<dbReference type="Proteomes" id="UP000005877">
    <property type="component" value="Chromosome"/>
</dbReference>